<feature type="binding site" evidence="8">
    <location>
        <position position="22"/>
    </location>
    <ligand>
        <name>Zn(2+)</name>
        <dbReference type="ChEBI" id="CHEBI:29105"/>
    </ligand>
</feature>
<reference evidence="13" key="1">
    <citation type="journal article" date="2015" name="Proc. Natl. Acad. Sci. U.S.A.">
        <title>Genome sequence of the Asian Tiger mosquito, Aedes albopictus, reveals insights into its biology, genetics, and evolution.</title>
        <authorList>
            <person name="Chen X.G."/>
            <person name="Jiang X."/>
            <person name="Gu J."/>
            <person name="Xu M."/>
            <person name="Wu Y."/>
            <person name="Deng Y."/>
            <person name="Zhang C."/>
            <person name="Bonizzoni M."/>
            <person name="Dermauw W."/>
            <person name="Vontas J."/>
            <person name="Armbruster P."/>
            <person name="Huang X."/>
            <person name="Yang Y."/>
            <person name="Zhang H."/>
            <person name="He W."/>
            <person name="Peng H."/>
            <person name="Liu Y."/>
            <person name="Wu K."/>
            <person name="Chen J."/>
            <person name="Lirakis M."/>
            <person name="Topalis P."/>
            <person name="Van Leeuwen T."/>
            <person name="Hall A.B."/>
            <person name="Jiang X."/>
            <person name="Thorpe C."/>
            <person name="Mueller R.L."/>
            <person name="Sun C."/>
            <person name="Waterhouse R.M."/>
            <person name="Yan G."/>
            <person name="Tu Z.J."/>
            <person name="Fang X."/>
            <person name="James A.A."/>
        </authorList>
    </citation>
    <scope>NUCLEOTIDE SEQUENCE [LARGE SCALE GENOMIC DNA]</scope>
    <source>
        <strain evidence="13">Foshan</strain>
    </source>
</reference>
<dbReference type="InterPro" id="IPR036236">
    <property type="entry name" value="Znf_C2H2_sf"/>
</dbReference>
<dbReference type="Pfam" id="PF00096">
    <property type="entry name" value="zf-C2H2"/>
    <property type="match status" value="5"/>
</dbReference>
<evidence type="ECO:0000256" key="6">
    <source>
        <dbReference type="ARBA" id="ARBA00023242"/>
    </source>
</evidence>
<evidence type="ECO:0000256" key="3">
    <source>
        <dbReference type="ARBA" id="ARBA00022737"/>
    </source>
</evidence>
<evidence type="ECO:0000256" key="7">
    <source>
        <dbReference type="PROSITE-ProRule" id="PRU00042"/>
    </source>
</evidence>
<feature type="compositionally biased region" description="Polar residues" evidence="9">
    <location>
        <begin position="721"/>
        <end position="732"/>
    </location>
</feature>
<feature type="domain" description="C2H2-type" evidence="10">
    <location>
        <begin position="407"/>
        <end position="434"/>
    </location>
</feature>
<feature type="region of interest" description="Disordered" evidence="9">
    <location>
        <begin position="763"/>
        <end position="897"/>
    </location>
</feature>
<feature type="compositionally biased region" description="Polar residues" evidence="9">
    <location>
        <begin position="220"/>
        <end position="245"/>
    </location>
</feature>
<protein>
    <submittedName>
        <fullName evidence="12">Uncharacterized protein</fullName>
    </submittedName>
</protein>
<feature type="binding site" evidence="8">
    <location>
        <position position="19"/>
    </location>
    <ligand>
        <name>Zn(2+)</name>
        <dbReference type="ChEBI" id="CHEBI:29105"/>
    </ligand>
</feature>
<accession>A0ABM1Y0K7</accession>
<feature type="domain" description="C2H2-type" evidence="10">
    <location>
        <begin position="323"/>
        <end position="350"/>
    </location>
</feature>
<dbReference type="PROSITE" id="PS51915">
    <property type="entry name" value="ZAD"/>
    <property type="match status" value="1"/>
</dbReference>
<evidence type="ECO:0000259" key="11">
    <source>
        <dbReference type="PROSITE" id="PS51915"/>
    </source>
</evidence>
<keyword evidence="2 8" id="KW-0479">Metal-binding</keyword>
<comment type="subcellular location">
    <subcellularLocation>
        <location evidence="1">Nucleus</location>
    </subcellularLocation>
</comment>
<evidence type="ECO:0000256" key="5">
    <source>
        <dbReference type="ARBA" id="ARBA00022833"/>
    </source>
</evidence>
<evidence type="ECO:0000256" key="9">
    <source>
        <dbReference type="SAM" id="MobiDB-lite"/>
    </source>
</evidence>
<dbReference type="SMART" id="SM00355">
    <property type="entry name" value="ZnF_C2H2"/>
    <property type="match status" value="10"/>
</dbReference>
<evidence type="ECO:0000256" key="4">
    <source>
        <dbReference type="ARBA" id="ARBA00022771"/>
    </source>
</evidence>
<dbReference type="PROSITE" id="PS00028">
    <property type="entry name" value="ZINC_FINGER_C2H2_1"/>
    <property type="match status" value="10"/>
</dbReference>
<dbReference type="Gene3D" id="3.30.160.60">
    <property type="entry name" value="Classic Zinc Finger"/>
    <property type="match status" value="6"/>
</dbReference>
<feature type="domain" description="ZAD" evidence="11">
    <location>
        <begin position="17"/>
        <end position="103"/>
    </location>
</feature>
<dbReference type="Gene3D" id="3.40.1800.20">
    <property type="match status" value="1"/>
</dbReference>
<reference evidence="12" key="2">
    <citation type="submission" date="2025-05" db="UniProtKB">
        <authorList>
            <consortium name="EnsemblMetazoa"/>
        </authorList>
    </citation>
    <scope>IDENTIFICATION</scope>
    <source>
        <strain evidence="12">Foshan</strain>
    </source>
</reference>
<feature type="compositionally biased region" description="Low complexity" evidence="9">
    <location>
        <begin position="865"/>
        <end position="876"/>
    </location>
</feature>
<feature type="domain" description="C2H2-type" evidence="10">
    <location>
        <begin position="491"/>
        <end position="518"/>
    </location>
</feature>
<dbReference type="InterPro" id="IPR013087">
    <property type="entry name" value="Znf_C2H2_type"/>
</dbReference>
<feature type="domain" description="C2H2-type" evidence="10">
    <location>
        <begin position="379"/>
        <end position="406"/>
    </location>
</feature>
<dbReference type="SUPFAM" id="SSF57667">
    <property type="entry name" value="beta-beta-alpha zinc fingers"/>
    <property type="match status" value="5"/>
</dbReference>
<dbReference type="GeneID" id="109412013"/>
<keyword evidence="4 7" id="KW-0863">Zinc-finger</keyword>
<dbReference type="Pfam" id="PF07776">
    <property type="entry name" value="zf-AD"/>
    <property type="match status" value="1"/>
</dbReference>
<sequence>MDDCSEEQLSEELKTKRICRFCLSQEEPLSDIFASITPTGAGGSKTAKTTTPLTLQIMACVSIEVYKDDGMPSTICDNCRHLMDHSYRFKQICKKADTLLKSYPITGVWPEKLHVPVNLFKTLSVEAAPKPSIRYLPVQEKSPSTSNATKIGRVVTKSAVEHHAAPSTASASSVEQYIVTGTPNETRLQIGQVEEDVKPKIVKLSIEDLRNIKQGKSISKANLLQKTSPASKRSETNSTKASATGKSLPEKRSPVKIINGSLGSASKAPVILNSMKPPNKTEEHIVQTSDGTLEIVCIESPQEPAPEPVNPMKTAPPVETHVYPCTECERTFPLRQLLEIHQQNHNRERNYPCEMCDRRFFSKYDLSKHNLTHTGERPFVCIICKAAFSRSTLLTRHQKIHKDQPKFLCMYCERTFLSNEELQKHMEFHKKKRPFQCQKCPKTFAYKQGLERHEVTHETNLPFPCEHCDLSFASASKLARHLTAHAGARPYPCRMCLRSFMLSHHLTRHVRSHQGGKGAYKCNECAAMFDNQDDLIYHSAEHATQSLTCPLCRERFETLEQVTEHIKEHSEGIQFACDYCDLLFTTEQKLDDHCQQEHLAVLAMERTEMIQNTTDESDSAQQFVIEEISIEKDGSQTITTFVDGKEKEKKFIQKDQVFKSEIVLPDIPVRTEEEYNEEACEGEEYYDEEELDDEMERASNDITIKDEKLEPVSKPPEKQVTKSSPVDNKKSTLQKLQPILKSVTPLVTATAPKTVGEVLKNLPKGMVVKRPIVPPTATATTNEKKADPTPAVETSPSPSTPKPAMVQKKLLPYMNAKQPPQTPLAKSTPIKPIETTKATTRSSSKRPAEDTKSPSPVKKVAVEATSTKTSPSTTVPTPKPVLKPVPKPGSSMKKSKTFEMKIGDKMVKVQKVVMTKAEVAAMARDGKIEMQGDTMILKQGKAKK</sequence>
<feature type="domain" description="C2H2-type" evidence="10">
    <location>
        <begin position="435"/>
        <end position="462"/>
    </location>
</feature>
<feature type="compositionally biased region" description="Basic and acidic residues" evidence="9">
    <location>
        <begin position="703"/>
        <end position="720"/>
    </location>
</feature>
<feature type="region of interest" description="Disordered" evidence="9">
    <location>
        <begin position="220"/>
        <end position="253"/>
    </location>
</feature>
<feature type="binding site" evidence="8">
    <location>
        <position position="79"/>
    </location>
    <ligand>
        <name>Zn(2+)</name>
        <dbReference type="ChEBI" id="CHEBI:29105"/>
    </ligand>
</feature>
<name>A0ABM1Y0K7_AEDAL</name>
<evidence type="ECO:0000259" key="10">
    <source>
        <dbReference type="PROSITE" id="PS50157"/>
    </source>
</evidence>
<dbReference type="InterPro" id="IPR050888">
    <property type="entry name" value="ZnF_C2H2-type_TF"/>
</dbReference>
<evidence type="ECO:0000256" key="8">
    <source>
        <dbReference type="PROSITE-ProRule" id="PRU01263"/>
    </source>
</evidence>
<keyword evidence="6" id="KW-0539">Nucleus</keyword>
<evidence type="ECO:0000256" key="2">
    <source>
        <dbReference type="ARBA" id="ARBA00022723"/>
    </source>
</evidence>
<feature type="binding site" evidence="8">
    <location>
        <position position="76"/>
    </location>
    <ligand>
        <name>Zn(2+)</name>
        <dbReference type="ChEBI" id="CHEBI:29105"/>
    </ligand>
</feature>
<dbReference type="PROSITE" id="PS50157">
    <property type="entry name" value="ZINC_FINGER_C2H2_2"/>
    <property type="match status" value="8"/>
</dbReference>
<dbReference type="Pfam" id="PF13912">
    <property type="entry name" value="zf-C2H2_6"/>
    <property type="match status" value="1"/>
</dbReference>
<evidence type="ECO:0000256" key="1">
    <source>
        <dbReference type="ARBA" id="ARBA00004123"/>
    </source>
</evidence>
<dbReference type="Proteomes" id="UP000069940">
    <property type="component" value="Unassembled WGS sequence"/>
</dbReference>
<feature type="compositionally biased region" description="Pro residues" evidence="9">
    <location>
        <begin position="877"/>
        <end position="887"/>
    </location>
</feature>
<keyword evidence="3" id="KW-0677">Repeat</keyword>
<feature type="region of interest" description="Disordered" evidence="9">
    <location>
        <begin position="703"/>
        <end position="732"/>
    </location>
</feature>
<feature type="domain" description="C2H2-type" evidence="10">
    <location>
        <begin position="351"/>
        <end position="378"/>
    </location>
</feature>
<dbReference type="SUPFAM" id="SSF57716">
    <property type="entry name" value="Glucocorticoid receptor-like (DNA-binding domain)"/>
    <property type="match status" value="1"/>
</dbReference>
<dbReference type="RefSeq" id="XP_062707367.1">
    <property type="nucleotide sequence ID" value="XM_062851383.1"/>
</dbReference>
<dbReference type="EnsemblMetazoa" id="AALFPA23_004571.R5607">
    <property type="protein sequence ID" value="AALFPA23_004571.P5607"/>
    <property type="gene ID" value="AALFPA23_004571"/>
</dbReference>
<feature type="domain" description="C2H2-type" evidence="10">
    <location>
        <begin position="463"/>
        <end position="490"/>
    </location>
</feature>
<keyword evidence="13" id="KW-1185">Reference proteome</keyword>
<keyword evidence="5 8" id="KW-0862">Zinc</keyword>
<evidence type="ECO:0000313" key="13">
    <source>
        <dbReference type="Proteomes" id="UP000069940"/>
    </source>
</evidence>
<evidence type="ECO:0000313" key="12">
    <source>
        <dbReference type="EnsemblMetazoa" id="AALFPA23_004571.P5607"/>
    </source>
</evidence>
<organism evidence="12 13">
    <name type="scientific">Aedes albopictus</name>
    <name type="common">Asian tiger mosquito</name>
    <name type="synonym">Stegomyia albopicta</name>
    <dbReference type="NCBI Taxonomy" id="7160"/>
    <lineage>
        <taxon>Eukaryota</taxon>
        <taxon>Metazoa</taxon>
        <taxon>Ecdysozoa</taxon>
        <taxon>Arthropoda</taxon>
        <taxon>Hexapoda</taxon>
        <taxon>Insecta</taxon>
        <taxon>Pterygota</taxon>
        <taxon>Neoptera</taxon>
        <taxon>Endopterygota</taxon>
        <taxon>Diptera</taxon>
        <taxon>Nematocera</taxon>
        <taxon>Culicoidea</taxon>
        <taxon>Culicidae</taxon>
        <taxon>Culicinae</taxon>
        <taxon>Aedini</taxon>
        <taxon>Aedes</taxon>
        <taxon>Stegomyia</taxon>
    </lineage>
</organism>
<dbReference type="PANTHER" id="PTHR24406">
    <property type="entry name" value="TRANSCRIPTIONAL REPRESSOR CTCFL-RELATED"/>
    <property type="match status" value="1"/>
</dbReference>
<proteinExistence type="predicted"/>
<feature type="domain" description="C2H2-type" evidence="10">
    <location>
        <begin position="520"/>
        <end position="547"/>
    </location>
</feature>
<dbReference type="SMART" id="SM00868">
    <property type="entry name" value="zf-AD"/>
    <property type="match status" value="1"/>
</dbReference>
<dbReference type="InterPro" id="IPR012934">
    <property type="entry name" value="Znf_AD"/>
</dbReference>